<reference evidence="10" key="1">
    <citation type="journal article" date="2021" name="Nat. Commun.">
        <title>Genomic analyses provide insights into spinach domestication and the genetic basis of agronomic traits.</title>
        <authorList>
            <person name="Cai X."/>
            <person name="Sun X."/>
            <person name="Xu C."/>
            <person name="Sun H."/>
            <person name="Wang X."/>
            <person name="Ge C."/>
            <person name="Zhang Z."/>
            <person name="Wang Q."/>
            <person name="Fei Z."/>
            <person name="Jiao C."/>
            <person name="Wang Q."/>
        </authorList>
    </citation>
    <scope>NUCLEOTIDE SEQUENCE [LARGE SCALE GENOMIC DNA]</scope>
    <source>
        <strain evidence="10">cv. Varoflay</strain>
    </source>
</reference>
<dbReference type="GO" id="GO:0000466">
    <property type="term" value="P:maturation of 5.8S rRNA from tricistronic rRNA transcript (SSU-rRNA, 5.8S rRNA, LSU-rRNA)"/>
    <property type="evidence" value="ECO:0007669"/>
    <property type="project" value="UniProtKB-UniRule"/>
</dbReference>
<sequence length="751" mass="85646">MELKVSKKATMATTKKKNSKKEKPENTKEIPKNTEEKKNTKKEGKDNKNLQKNKKEKKIRSSLQKIKLRDVEEEEKAPKNSKEYTEGGDSEHTSGDEVHVNAGGVSSNGTIVARAGSDANTSANDDEDNSYHSAEESDSSEDEVAPRNTVGEVPLEFYRDEEHIGYDVTGKKIKKKERKDQLERFLSSVDDKKSWRRFVDEYNDEEVELTKDEIKMIRRIMKGKTPHAEADPYAPYVDWFDWEGKGHPLSNAPEPKRRFIPSKSEAKKISKYVRAIREGRITFDKPKEKPRFYLLWGDDSSSSEKTRGLSYIPPPKAKLPGHEEAYNPSLEFIPTQEEINSYQLMYEEDRPKFIPTRYTSLRSVPAYDNFLRERFARCLDLYLCPRVRKKRLNIDPESLKTKLPEPKDLKPYPTTCYIEYKGHTDAVVTISTESSGQWIASGSTDGTVRVWEVATGRCVRVWEVGSDIRHVAWNPLPHQPILAVSVDQDVLILDTGLGSEEQQGKIRDLLRMEKPTAESGEAAIVSWLPDDKLGGLRLKHFKSVTSIEWHRRGDYLSAVIPAGESRAIMIHQLSKKGSQRIPFKLHGLPVSTAFHPSRSIFFISTKKNVRVYDLLKEKLIKRLDTNLREVSCIAVHPGGDNMIVGTREGKLCWFDMDLSSTPYKVLKAHSKDITNVAFHRSYPLFASCSEDGKAYVFHGMVYSDLNKNPLIVPLRILQEQKGKGVLDCKFHPRQPWLFTAGSDSVIKLYCH</sequence>
<accession>A0A9R0INC6</accession>
<dbReference type="PROSITE" id="PS00678">
    <property type="entry name" value="WD_REPEATS_1"/>
    <property type="match status" value="1"/>
</dbReference>
<keyword evidence="1 6" id="KW-0690">Ribosome biogenesis</keyword>
<evidence type="ECO:0000256" key="1">
    <source>
        <dbReference type="ARBA" id="ARBA00022517"/>
    </source>
</evidence>
<keyword evidence="5 6" id="KW-0539">Nucleus</keyword>
<evidence type="ECO:0000256" key="4">
    <source>
        <dbReference type="ARBA" id="ARBA00022737"/>
    </source>
</evidence>
<comment type="similarity">
    <text evidence="6">Belongs to the WD repeat BOP1/ERB1 family.</text>
</comment>
<proteinExistence type="inferred from homology"/>
<dbReference type="PROSITE" id="PS50294">
    <property type="entry name" value="WD_REPEATS_REGION"/>
    <property type="match status" value="1"/>
</dbReference>
<dbReference type="SMART" id="SM00320">
    <property type="entry name" value="WD40"/>
    <property type="match status" value="6"/>
</dbReference>
<dbReference type="InterPro" id="IPR028598">
    <property type="entry name" value="BOP1/Erb1"/>
</dbReference>
<keyword evidence="2 6" id="KW-0698">rRNA processing</keyword>
<evidence type="ECO:0000259" key="9">
    <source>
        <dbReference type="SMART" id="SM01035"/>
    </source>
</evidence>
<feature type="compositionally biased region" description="Basic and acidic residues" evidence="8">
    <location>
        <begin position="76"/>
        <end position="99"/>
    </location>
</feature>
<dbReference type="HAMAP" id="MF_03027">
    <property type="entry name" value="BOP1"/>
    <property type="match status" value="1"/>
</dbReference>
<evidence type="ECO:0000256" key="7">
    <source>
        <dbReference type="PROSITE-ProRule" id="PRU00221"/>
    </source>
</evidence>
<dbReference type="GO" id="GO:0070545">
    <property type="term" value="C:PeBoW complex"/>
    <property type="evidence" value="ECO:0000318"/>
    <property type="project" value="GO_Central"/>
</dbReference>
<dbReference type="Proteomes" id="UP000813463">
    <property type="component" value="Chromosome 3"/>
</dbReference>
<protein>
    <recommendedName>
        <fullName evidence="6">Ribosome biogenesis protein BOP1 homolog</fullName>
    </recommendedName>
</protein>
<dbReference type="RefSeq" id="XP_021852212.1">
    <property type="nucleotide sequence ID" value="XM_021996520.2"/>
</dbReference>
<evidence type="ECO:0000256" key="8">
    <source>
        <dbReference type="SAM" id="MobiDB-lite"/>
    </source>
</evidence>
<dbReference type="InterPro" id="IPR019775">
    <property type="entry name" value="WD40_repeat_CS"/>
</dbReference>
<dbReference type="Gene3D" id="2.130.10.10">
    <property type="entry name" value="YVTN repeat-like/Quinoprotein amine dehydrogenase"/>
    <property type="match status" value="1"/>
</dbReference>
<gene>
    <name evidence="11" type="primary">LOC110791760</name>
</gene>
<dbReference type="GO" id="GO:0005654">
    <property type="term" value="C:nucleoplasm"/>
    <property type="evidence" value="ECO:0007669"/>
    <property type="project" value="UniProtKB-SubCell"/>
</dbReference>
<evidence type="ECO:0000256" key="3">
    <source>
        <dbReference type="ARBA" id="ARBA00022574"/>
    </source>
</evidence>
<feature type="compositionally biased region" description="Basic and acidic residues" evidence="8">
    <location>
        <begin position="21"/>
        <end position="49"/>
    </location>
</feature>
<dbReference type="KEGG" id="soe:110791760"/>
<dbReference type="Pfam" id="PF08145">
    <property type="entry name" value="BOP1NT"/>
    <property type="match status" value="1"/>
</dbReference>
<keyword evidence="4" id="KW-0677">Repeat</keyword>
<dbReference type="SMART" id="SM01035">
    <property type="entry name" value="BOP1NT"/>
    <property type="match status" value="1"/>
</dbReference>
<evidence type="ECO:0000313" key="11">
    <source>
        <dbReference type="RefSeq" id="XP_021852212.1"/>
    </source>
</evidence>
<evidence type="ECO:0000256" key="5">
    <source>
        <dbReference type="ARBA" id="ARBA00023242"/>
    </source>
</evidence>
<dbReference type="OrthoDB" id="5571054at2759"/>
<dbReference type="AlphaFoldDB" id="A0A9R0INC6"/>
<name>A0A9R0INC6_SPIOL</name>
<evidence type="ECO:0000256" key="2">
    <source>
        <dbReference type="ARBA" id="ARBA00022552"/>
    </source>
</evidence>
<feature type="compositionally biased region" description="Basic residues" evidence="8">
    <location>
        <begin position="51"/>
        <end position="60"/>
    </location>
</feature>
<keyword evidence="10" id="KW-1185">Reference proteome</keyword>
<dbReference type="PANTHER" id="PTHR17605">
    <property type="entry name" value="RIBOSOME BIOGENESIS PROTEIN BOP1 BLOCK OF PROLIFERATION 1 PROTEIN"/>
    <property type="match status" value="1"/>
</dbReference>
<dbReference type="FunFam" id="2.130.10.10:FF:000061">
    <property type="entry name" value="Ribosome biogenesis protein BOP1 homolog"/>
    <property type="match status" value="1"/>
</dbReference>
<dbReference type="InterPro" id="IPR015943">
    <property type="entry name" value="WD40/YVTN_repeat-like_dom_sf"/>
</dbReference>
<feature type="repeat" description="WD" evidence="7">
    <location>
        <begin position="420"/>
        <end position="461"/>
    </location>
</feature>
<dbReference type="PANTHER" id="PTHR17605:SF0">
    <property type="entry name" value="RIBOSOME BIOGENESIS PROTEIN BOP1"/>
    <property type="match status" value="1"/>
</dbReference>
<organism evidence="10 11">
    <name type="scientific">Spinacia oleracea</name>
    <name type="common">Spinach</name>
    <dbReference type="NCBI Taxonomy" id="3562"/>
    <lineage>
        <taxon>Eukaryota</taxon>
        <taxon>Viridiplantae</taxon>
        <taxon>Streptophyta</taxon>
        <taxon>Embryophyta</taxon>
        <taxon>Tracheophyta</taxon>
        <taxon>Spermatophyta</taxon>
        <taxon>Magnoliopsida</taxon>
        <taxon>eudicotyledons</taxon>
        <taxon>Gunneridae</taxon>
        <taxon>Pentapetalae</taxon>
        <taxon>Caryophyllales</taxon>
        <taxon>Chenopodiaceae</taxon>
        <taxon>Chenopodioideae</taxon>
        <taxon>Anserineae</taxon>
        <taxon>Spinacia</taxon>
    </lineage>
</organism>
<evidence type="ECO:0000256" key="6">
    <source>
        <dbReference type="HAMAP-Rule" id="MF_03027"/>
    </source>
</evidence>
<dbReference type="InterPro" id="IPR012953">
    <property type="entry name" value="BOP1_N_dom"/>
</dbReference>
<evidence type="ECO:0000313" key="10">
    <source>
        <dbReference type="Proteomes" id="UP000813463"/>
    </source>
</evidence>
<dbReference type="InterPro" id="IPR001680">
    <property type="entry name" value="WD40_rpt"/>
</dbReference>
<comment type="function">
    <text evidence="6">Required for maturation of ribosomal RNAs and formation of the large ribosomal subunit.</text>
</comment>
<reference evidence="11" key="2">
    <citation type="submission" date="2025-08" db="UniProtKB">
        <authorList>
            <consortium name="RefSeq"/>
        </authorList>
    </citation>
    <scope>IDENTIFICATION</scope>
    <source>
        <tissue evidence="11">Leaf</tissue>
    </source>
</reference>
<dbReference type="GO" id="GO:0030687">
    <property type="term" value="C:preribosome, large subunit precursor"/>
    <property type="evidence" value="ECO:0000318"/>
    <property type="project" value="GO_Central"/>
</dbReference>
<keyword evidence="3 7" id="KW-0853">WD repeat</keyword>
<dbReference type="GO" id="GO:0043021">
    <property type="term" value="F:ribonucleoprotein complex binding"/>
    <property type="evidence" value="ECO:0000318"/>
    <property type="project" value="GO_Central"/>
</dbReference>
<feature type="region of interest" description="Disordered" evidence="8">
    <location>
        <begin position="1"/>
        <end position="154"/>
    </location>
</feature>
<dbReference type="InterPro" id="IPR036322">
    <property type="entry name" value="WD40_repeat_dom_sf"/>
</dbReference>
<comment type="subcellular location">
    <subcellularLocation>
        <location evidence="6">Nucleus</location>
        <location evidence="6">Nucleolus</location>
    </subcellularLocation>
    <subcellularLocation>
        <location evidence="6">Nucleus</location>
        <location evidence="6">Nucleoplasm</location>
    </subcellularLocation>
</comment>
<dbReference type="SUPFAM" id="SSF50978">
    <property type="entry name" value="WD40 repeat-like"/>
    <property type="match status" value="1"/>
</dbReference>
<dbReference type="GeneID" id="110791760"/>
<dbReference type="PROSITE" id="PS50082">
    <property type="entry name" value="WD_REPEATS_2"/>
    <property type="match status" value="1"/>
</dbReference>
<dbReference type="GO" id="GO:0000463">
    <property type="term" value="P:maturation of LSU-rRNA from tricistronic rRNA transcript (SSU-rRNA, 5.8S rRNA, LSU-rRNA)"/>
    <property type="evidence" value="ECO:0000318"/>
    <property type="project" value="GO_Central"/>
</dbReference>
<feature type="domain" description="BOP1 N-terminal" evidence="9">
    <location>
        <begin position="158"/>
        <end position="413"/>
    </location>
</feature>
<dbReference type="Pfam" id="PF00400">
    <property type="entry name" value="WD40"/>
    <property type="match status" value="3"/>
</dbReference>